<dbReference type="AlphaFoldDB" id="A0AAU9NYW2"/>
<accession>A0AAU9NYW2</accession>
<protein>
    <submittedName>
        <fullName evidence="1">Uncharacterized protein</fullName>
    </submittedName>
</protein>
<reference evidence="1 2" key="1">
    <citation type="submission" date="2022-01" db="EMBL/GenBank/DDBJ databases">
        <authorList>
            <person name="Xiong W."/>
            <person name="Schranz E."/>
        </authorList>
    </citation>
    <scope>NUCLEOTIDE SEQUENCE [LARGE SCALE GENOMIC DNA]</scope>
</reference>
<comment type="caution">
    <text evidence="1">The sequence shown here is derived from an EMBL/GenBank/DDBJ whole genome shotgun (WGS) entry which is preliminary data.</text>
</comment>
<evidence type="ECO:0000313" key="1">
    <source>
        <dbReference type="EMBL" id="CAH1442997.1"/>
    </source>
</evidence>
<gene>
    <name evidence="1" type="ORF">LVIROSA_LOCUS28949</name>
</gene>
<proteinExistence type="predicted"/>
<dbReference type="EMBL" id="CAKMRJ010005412">
    <property type="protein sequence ID" value="CAH1442997.1"/>
    <property type="molecule type" value="Genomic_DNA"/>
</dbReference>
<sequence length="92" mass="10528">MIPGEMVEPERKQPNVNHDWVLNFKQAVDVVFTAEPWTMPWTANTILQKADGQTRSFKASSEGVGHGWGRLCGAWFFVFIKPSRYRLFLSKG</sequence>
<name>A0AAU9NYW2_9ASTR</name>
<organism evidence="1 2">
    <name type="scientific">Lactuca virosa</name>
    <dbReference type="NCBI Taxonomy" id="75947"/>
    <lineage>
        <taxon>Eukaryota</taxon>
        <taxon>Viridiplantae</taxon>
        <taxon>Streptophyta</taxon>
        <taxon>Embryophyta</taxon>
        <taxon>Tracheophyta</taxon>
        <taxon>Spermatophyta</taxon>
        <taxon>Magnoliopsida</taxon>
        <taxon>eudicotyledons</taxon>
        <taxon>Gunneridae</taxon>
        <taxon>Pentapetalae</taxon>
        <taxon>asterids</taxon>
        <taxon>campanulids</taxon>
        <taxon>Asterales</taxon>
        <taxon>Asteraceae</taxon>
        <taxon>Cichorioideae</taxon>
        <taxon>Cichorieae</taxon>
        <taxon>Lactucinae</taxon>
        <taxon>Lactuca</taxon>
    </lineage>
</organism>
<evidence type="ECO:0000313" key="2">
    <source>
        <dbReference type="Proteomes" id="UP001157418"/>
    </source>
</evidence>
<dbReference type="Proteomes" id="UP001157418">
    <property type="component" value="Unassembled WGS sequence"/>
</dbReference>
<keyword evidence="2" id="KW-1185">Reference proteome</keyword>